<comment type="caution">
    <text evidence="3">The sequence shown here is derived from an EMBL/GenBank/DDBJ whole genome shotgun (WGS) entry which is preliminary data.</text>
</comment>
<dbReference type="Proteomes" id="UP000309038">
    <property type="component" value="Unassembled WGS sequence"/>
</dbReference>
<keyword evidence="4" id="KW-1185">Reference proteome</keyword>
<feature type="region of interest" description="Disordered" evidence="1">
    <location>
        <begin position="1"/>
        <end position="119"/>
    </location>
</feature>
<dbReference type="PROSITE" id="PS50888">
    <property type="entry name" value="BHLH"/>
    <property type="match status" value="1"/>
</dbReference>
<dbReference type="Gene3D" id="4.10.280.10">
    <property type="entry name" value="Helix-loop-helix DNA-binding domain"/>
    <property type="match status" value="1"/>
</dbReference>
<dbReference type="Pfam" id="PF00010">
    <property type="entry name" value="HLH"/>
    <property type="match status" value="1"/>
</dbReference>
<gene>
    <name evidence="3" type="ORF">EW026_g2227</name>
</gene>
<reference evidence="3 4" key="1">
    <citation type="submission" date="2019-02" db="EMBL/GenBank/DDBJ databases">
        <title>Genome sequencing of the rare red list fungi Phlebia centrifuga.</title>
        <authorList>
            <person name="Buettner E."/>
            <person name="Kellner H."/>
        </authorList>
    </citation>
    <scope>NUCLEOTIDE SEQUENCE [LARGE SCALE GENOMIC DNA]</scope>
    <source>
        <strain evidence="3 4">DSM 108282</strain>
    </source>
</reference>
<evidence type="ECO:0000256" key="1">
    <source>
        <dbReference type="SAM" id="MobiDB-lite"/>
    </source>
</evidence>
<feature type="region of interest" description="Disordered" evidence="1">
    <location>
        <begin position="132"/>
        <end position="164"/>
    </location>
</feature>
<dbReference type="EMBL" id="SGPJ01000055">
    <property type="protein sequence ID" value="THH00257.1"/>
    <property type="molecule type" value="Genomic_DNA"/>
</dbReference>
<accession>A0A4S4KPU8</accession>
<organism evidence="3 4">
    <name type="scientific">Hermanssonia centrifuga</name>
    <dbReference type="NCBI Taxonomy" id="98765"/>
    <lineage>
        <taxon>Eukaryota</taxon>
        <taxon>Fungi</taxon>
        <taxon>Dikarya</taxon>
        <taxon>Basidiomycota</taxon>
        <taxon>Agaricomycotina</taxon>
        <taxon>Agaricomycetes</taxon>
        <taxon>Polyporales</taxon>
        <taxon>Meruliaceae</taxon>
        <taxon>Hermanssonia</taxon>
    </lineage>
</organism>
<protein>
    <recommendedName>
        <fullName evidence="2">BHLH domain-containing protein</fullName>
    </recommendedName>
</protein>
<sequence length="201" mass="22119">MPGSKDSATYSASVNPPRRAKRQRTEAGSATAASSTSGTSPAATSQRLRPHNILPKDSVSARTDRSADNGTSDEEDEYDPVVSAPAPKRRGRKPLPMSRSARESQRKLNHSRIEKARRTKINETLTTLSNLVNEAEKQRADAPGGSKPTIDIQEPKEKEKGGEKEFKLDVLVKTVTHIQELIEKENEFSDPCSQHEPTYEA</sequence>
<feature type="domain" description="BHLH" evidence="2">
    <location>
        <begin position="105"/>
        <end position="181"/>
    </location>
</feature>
<dbReference type="InterPro" id="IPR036638">
    <property type="entry name" value="HLH_DNA-bd_sf"/>
</dbReference>
<dbReference type="InterPro" id="IPR011598">
    <property type="entry name" value="bHLH_dom"/>
</dbReference>
<dbReference type="GO" id="GO:0046983">
    <property type="term" value="F:protein dimerization activity"/>
    <property type="evidence" value="ECO:0007669"/>
    <property type="project" value="InterPro"/>
</dbReference>
<evidence type="ECO:0000259" key="2">
    <source>
        <dbReference type="PROSITE" id="PS50888"/>
    </source>
</evidence>
<feature type="compositionally biased region" description="Low complexity" evidence="1">
    <location>
        <begin position="27"/>
        <end position="45"/>
    </location>
</feature>
<dbReference type="AlphaFoldDB" id="A0A4S4KPU8"/>
<proteinExistence type="predicted"/>
<name>A0A4S4KPU8_9APHY</name>
<feature type="compositionally biased region" description="Basic and acidic residues" evidence="1">
    <location>
        <begin position="153"/>
        <end position="164"/>
    </location>
</feature>
<evidence type="ECO:0000313" key="3">
    <source>
        <dbReference type="EMBL" id="THH00257.1"/>
    </source>
</evidence>
<evidence type="ECO:0000313" key="4">
    <source>
        <dbReference type="Proteomes" id="UP000309038"/>
    </source>
</evidence>
<dbReference type="SUPFAM" id="SSF47459">
    <property type="entry name" value="HLH, helix-loop-helix DNA-binding domain"/>
    <property type="match status" value="1"/>
</dbReference>
<feature type="compositionally biased region" description="Basic and acidic residues" evidence="1">
    <location>
        <begin position="100"/>
        <end position="116"/>
    </location>
</feature>
<feature type="compositionally biased region" description="Polar residues" evidence="1">
    <location>
        <begin position="1"/>
        <end position="14"/>
    </location>
</feature>